<dbReference type="PROSITE" id="PS51900">
    <property type="entry name" value="CB"/>
    <property type="match status" value="1"/>
</dbReference>
<dbReference type="HAMAP" id="MF_01817">
    <property type="entry name" value="Recomb_XerD_like"/>
    <property type="match status" value="1"/>
</dbReference>
<feature type="domain" description="Core-binding (CB)" evidence="7">
    <location>
        <begin position="1"/>
        <end position="71"/>
    </location>
</feature>
<reference evidence="8 9" key="1">
    <citation type="submission" date="2016-01" db="EMBL/GenBank/DDBJ databases">
        <title>Highly variable Streptococcus oralis are common among viridans streptococci isolated from primates.</title>
        <authorList>
            <person name="Denapaite D."/>
            <person name="Rieger M."/>
            <person name="Koendgen S."/>
            <person name="Brueckner R."/>
            <person name="Ochigava I."/>
            <person name="Kappeler P."/>
            <person name="Maetz-Rensing K."/>
            <person name="Leendertz F."/>
            <person name="Hakenbeck R."/>
        </authorList>
    </citation>
    <scope>NUCLEOTIDE SEQUENCE [LARGE SCALE GENOMIC DNA]</scope>
    <source>
        <strain evidence="8 9">DD07</strain>
    </source>
</reference>
<keyword evidence="4 5" id="KW-0233">DNA recombination</keyword>
<evidence type="ECO:0000256" key="5">
    <source>
        <dbReference type="HAMAP-Rule" id="MF_01817"/>
    </source>
</evidence>
<dbReference type="InterPro" id="IPR010998">
    <property type="entry name" value="Integrase_recombinase_N"/>
</dbReference>
<dbReference type="InterPro" id="IPR013762">
    <property type="entry name" value="Integrase-like_cat_sf"/>
</dbReference>
<organism evidence="8 9">
    <name type="scientific">Streptococcus gordonii</name>
    <dbReference type="NCBI Taxonomy" id="1302"/>
    <lineage>
        <taxon>Bacteria</taxon>
        <taxon>Bacillati</taxon>
        <taxon>Bacillota</taxon>
        <taxon>Bacilli</taxon>
        <taxon>Lactobacillales</taxon>
        <taxon>Streptococcaceae</taxon>
        <taxon>Streptococcus</taxon>
    </lineage>
</organism>
<comment type="function">
    <text evidence="5">Putative tyrosine recombinase. Not involved in the cutting and rejoining of the recombining DNA molecules on dif(SL) site.</text>
</comment>
<dbReference type="AlphaFoldDB" id="A0A139NGT3"/>
<feature type="domain" description="Tyr recombinase" evidence="6">
    <location>
        <begin position="89"/>
        <end position="242"/>
    </location>
</feature>
<dbReference type="GO" id="GO:0003677">
    <property type="term" value="F:DNA binding"/>
    <property type="evidence" value="ECO:0007669"/>
    <property type="project" value="UniProtKB-UniRule"/>
</dbReference>
<dbReference type="Pfam" id="PF00589">
    <property type="entry name" value="Phage_integrase"/>
    <property type="match status" value="1"/>
</dbReference>
<dbReference type="PROSITE" id="PS51898">
    <property type="entry name" value="TYR_RECOMBINASE"/>
    <property type="match status" value="1"/>
</dbReference>
<evidence type="ECO:0000256" key="4">
    <source>
        <dbReference type="ARBA" id="ARBA00023172"/>
    </source>
</evidence>
<dbReference type="InterPro" id="IPR044068">
    <property type="entry name" value="CB"/>
</dbReference>
<dbReference type="GO" id="GO:0005737">
    <property type="term" value="C:cytoplasm"/>
    <property type="evidence" value="ECO:0007669"/>
    <property type="project" value="UniProtKB-SubCell"/>
</dbReference>
<dbReference type="InterPro" id="IPR020876">
    <property type="entry name" value="Tyrosine_recombinase_XerD-like"/>
</dbReference>
<evidence type="ECO:0000256" key="2">
    <source>
        <dbReference type="ARBA" id="ARBA00022908"/>
    </source>
</evidence>
<accession>A0A139NGT3</accession>
<dbReference type="Proteomes" id="UP000070096">
    <property type="component" value="Unassembled WGS sequence"/>
</dbReference>
<evidence type="ECO:0000256" key="1">
    <source>
        <dbReference type="ARBA" id="ARBA00022490"/>
    </source>
</evidence>
<dbReference type="SUPFAM" id="SSF56349">
    <property type="entry name" value="DNA breaking-rejoining enzymes"/>
    <property type="match status" value="1"/>
</dbReference>
<dbReference type="Gene3D" id="1.10.443.10">
    <property type="entry name" value="Intergrase catalytic core"/>
    <property type="match status" value="1"/>
</dbReference>
<proteinExistence type="inferred from homology"/>
<feature type="active site" description="O-(3'-phospho-DNA)-tyrosine intermediate" evidence="5">
    <location>
        <position position="241"/>
    </location>
</feature>
<evidence type="ECO:0000313" key="8">
    <source>
        <dbReference type="EMBL" id="KXT75014.1"/>
    </source>
</evidence>
<keyword evidence="3 5" id="KW-0238">DNA-binding</keyword>
<evidence type="ECO:0000259" key="7">
    <source>
        <dbReference type="PROSITE" id="PS51900"/>
    </source>
</evidence>
<dbReference type="GO" id="GO:0006313">
    <property type="term" value="P:DNA transposition"/>
    <property type="evidence" value="ECO:0007669"/>
    <property type="project" value="UniProtKB-UniRule"/>
</dbReference>
<dbReference type="InterPro" id="IPR011010">
    <property type="entry name" value="DNA_brk_join_enz"/>
</dbReference>
<comment type="caution">
    <text evidence="8">The sequence shown here is derived from an EMBL/GenBank/DDBJ whole genome shotgun (WGS) entry which is preliminary data.</text>
</comment>
<gene>
    <name evidence="8" type="ORF">SGODD07_00029</name>
</gene>
<evidence type="ECO:0000313" key="9">
    <source>
        <dbReference type="Proteomes" id="UP000070096"/>
    </source>
</evidence>
<protein>
    <recommendedName>
        <fullName evidence="5">Tyrosine recombinase XerD-like</fullName>
    </recommendedName>
</protein>
<keyword evidence="2 5" id="KW-0229">DNA integration</keyword>
<dbReference type="NCBIfam" id="NF002685">
    <property type="entry name" value="PRK02436.1"/>
    <property type="match status" value="1"/>
</dbReference>
<name>A0A139NGT3_STRGN</name>
<dbReference type="PATRIC" id="fig|1302.21.peg.30"/>
<comment type="subcellular location">
    <subcellularLocation>
        <location evidence="5">Cytoplasm</location>
    </subcellularLocation>
</comment>
<dbReference type="EMBL" id="LQRC01000002">
    <property type="protein sequence ID" value="KXT75014.1"/>
    <property type="molecule type" value="Genomic_DNA"/>
</dbReference>
<comment type="similarity">
    <text evidence="5">Belongs to the 'phage' integrase family. XerD-like subfamily.</text>
</comment>
<dbReference type="GO" id="GO:0009037">
    <property type="term" value="F:tyrosine-based site-specific recombinase activity"/>
    <property type="evidence" value="ECO:0007669"/>
    <property type="project" value="UniProtKB-UniRule"/>
</dbReference>
<dbReference type="InterPro" id="IPR002104">
    <property type="entry name" value="Integrase_catalytic"/>
</dbReference>
<keyword evidence="1 5" id="KW-0963">Cytoplasm</keyword>
<sequence>MKEAIEQFIQQKQLSKNSRLAYTYDLEQFLEQVGKINDTSLRLYQSSLQPLKLSVQKRKLSAVNQFLYFLYNQKYIEHYYKLSIPKDQKESSSQGSLLDLSVFWQESQVPQGRLIALLILENGLLPSEILSIKITDIQFDFQILSVEKAGQKRIVQLSSKLTEELSRMASETYLFEKKGKPYSRQWAFRQLEAFLSEKGQAGLSAQSLREQYILRQLKDKRSLHDIARDLGLKSITTLEKYR</sequence>
<evidence type="ECO:0000256" key="3">
    <source>
        <dbReference type="ARBA" id="ARBA00023125"/>
    </source>
</evidence>
<evidence type="ECO:0000259" key="6">
    <source>
        <dbReference type="PROSITE" id="PS51898"/>
    </source>
</evidence>
<dbReference type="Gene3D" id="1.10.150.130">
    <property type="match status" value="1"/>
</dbReference>